<proteinExistence type="predicted"/>
<keyword evidence="2" id="KW-1185">Reference proteome</keyword>
<organism evidence="1 2">
    <name type="scientific">Catharanthus roseus</name>
    <name type="common">Madagascar periwinkle</name>
    <name type="synonym">Vinca rosea</name>
    <dbReference type="NCBI Taxonomy" id="4058"/>
    <lineage>
        <taxon>Eukaryota</taxon>
        <taxon>Viridiplantae</taxon>
        <taxon>Streptophyta</taxon>
        <taxon>Embryophyta</taxon>
        <taxon>Tracheophyta</taxon>
        <taxon>Spermatophyta</taxon>
        <taxon>Magnoliopsida</taxon>
        <taxon>eudicotyledons</taxon>
        <taxon>Gunneridae</taxon>
        <taxon>Pentapetalae</taxon>
        <taxon>asterids</taxon>
        <taxon>lamiids</taxon>
        <taxon>Gentianales</taxon>
        <taxon>Apocynaceae</taxon>
        <taxon>Rauvolfioideae</taxon>
        <taxon>Vinceae</taxon>
        <taxon>Catharanthinae</taxon>
        <taxon>Catharanthus</taxon>
    </lineage>
</organism>
<sequence length="275" mass="31459">MTWTVFTLRVDPLERGSVVAWRILTQSVFTLTSHHALRWVGRLVESEERLETKIGLRADLVGAPGICSLVWPVIWGTQSLWNRALVRNLVDIDYKMPELVSEHLVMGSGLRSWSPTITLHVSLNLDVEAELMYPDSLKLPSCIRTPHVDSTISAVQKQKKMVSYNIAWTVFLKLHHYRFKDITKGTMIIDKTDADNKIYEIQQLRLFLGQGHQNDESEDDKSYDLSIKDAPLIVPMDEFQTEMRVTFEELCITKDIHRNIRVHSLITGGYAGPTT</sequence>
<evidence type="ECO:0000313" key="2">
    <source>
        <dbReference type="Proteomes" id="UP001060085"/>
    </source>
</evidence>
<evidence type="ECO:0000313" key="1">
    <source>
        <dbReference type="EMBL" id="KAI5675436.1"/>
    </source>
</evidence>
<comment type="caution">
    <text evidence="1">The sequence shown here is derived from an EMBL/GenBank/DDBJ whole genome shotgun (WGS) entry which is preliminary data.</text>
</comment>
<protein>
    <submittedName>
        <fullName evidence="1">Uncharacterized protein</fullName>
    </submittedName>
</protein>
<name>A0ACC0BRX9_CATRO</name>
<dbReference type="Proteomes" id="UP001060085">
    <property type="component" value="Linkage Group LG02"/>
</dbReference>
<reference evidence="2" key="1">
    <citation type="journal article" date="2023" name="Nat. Plants">
        <title>Single-cell RNA sequencing provides a high-resolution roadmap for understanding the multicellular compartmentation of specialized metabolism.</title>
        <authorList>
            <person name="Sun S."/>
            <person name="Shen X."/>
            <person name="Li Y."/>
            <person name="Li Y."/>
            <person name="Wang S."/>
            <person name="Li R."/>
            <person name="Zhang H."/>
            <person name="Shen G."/>
            <person name="Guo B."/>
            <person name="Wei J."/>
            <person name="Xu J."/>
            <person name="St-Pierre B."/>
            <person name="Chen S."/>
            <person name="Sun C."/>
        </authorList>
    </citation>
    <scope>NUCLEOTIDE SEQUENCE [LARGE SCALE GENOMIC DNA]</scope>
</reference>
<gene>
    <name evidence="1" type="ORF">M9H77_06386</name>
</gene>
<accession>A0ACC0BRX9</accession>
<dbReference type="EMBL" id="CM044702">
    <property type="protein sequence ID" value="KAI5675436.1"/>
    <property type="molecule type" value="Genomic_DNA"/>
</dbReference>